<dbReference type="Proteomes" id="UP000249082">
    <property type="component" value="Unassembled WGS sequence"/>
</dbReference>
<comment type="caution">
    <text evidence="1">The sequence shown here is derived from an EMBL/GenBank/DDBJ whole genome shotgun (WGS) entry which is preliminary data.</text>
</comment>
<organism evidence="1 2">
    <name type="scientific">Novosphingobium pentaromativorans</name>
    <dbReference type="NCBI Taxonomy" id="205844"/>
    <lineage>
        <taxon>Bacteria</taxon>
        <taxon>Pseudomonadati</taxon>
        <taxon>Pseudomonadota</taxon>
        <taxon>Alphaproteobacteria</taxon>
        <taxon>Sphingomonadales</taxon>
        <taxon>Sphingomonadaceae</taxon>
        <taxon>Novosphingobium</taxon>
    </lineage>
</organism>
<dbReference type="AlphaFoldDB" id="A0A2W5QN84"/>
<proteinExistence type="predicted"/>
<sequence length="69" mass="7937">MRTHFGVCQRKRRYASEAEALEAAAKAAVTLRPYRCALCRQFHLTGRTKGMRVPRFVLDRKKEEEGRGA</sequence>
<reference evidence="1 2" key="1">
    <citation type="submission" date="2017-08" db="EMBL/GenBank/DDBJ databases">
        <title>Infants hospitalized years apart are colonized by the same room-sourced microbial strains.</title>
        <authorList>
            <person name="Brooks B."/>
            <person name="Olm M.R."/>
            <person name="Firek B.A."/>
            <person name="Baker R."/>
            <person name="Thomas B.C."/>
            <person name="Morowitz M.J."/>
            <person name="Banfield J.F."/>
        </authorList>
    </citation>
    <scope>NUCLEOTIDE SEQUENCE [LARGE SCALE GENOMIC DNA]</scope>
    <source>
        <strain evidence="1">S2_005_002_R2_33</strain>
    </source>
</reference>
<name>A0A2W5QN84_9SPHN</name>
<accession>A0A2W5QN84</accession>
<protein>
    <submittedName>
        <fullName evidence="1">Uncharacterized protein</fullName>
    </submittedName>
</protein>
<dbReference type="EMBL" id="QFPX01000004">
    <property type="protein sequence ID" value="PZQ56103.1"/>
    <property type="molecule type" value="Genomic_DNA"/>
</dbReference>
<gene>
    <name evidence="1" type="ORF">DI555_05535</name>
</gene>
<evidence type="ECO:0000313" key="2">
    <source>
        <dbReference type="Proteomes" id="UP000249082"/>
    </source>
</evidence>
<evidence type="ECO:0000313" key="1">
    <source>
        <dbReference type="EMBL" id="PZQ56103.1"/>
    </source>
</evidence>